<accession>A0ABS9KU80</accession>
<keyword evidence="4" id="KW-1185">Reference proteome</keyword>
<feature type="chain" id="PRO_5046662151" evidence="1">
    <location>
        <begin position="19"/>
        <end position="443"/>
    </location>
</feature>
<dbReference type="RefSeq" id="WP_237874155.1">
    <property type="nucleotide sequence ID" value="NZ_JAKLTR010000010.1"/>
</dbReference>
<dbReference type="Proteomes" id="UP001165367">
    <property type="component" value="Unassembled WGS sequence"/>
</dbReference>
<comment type="caution">
    <text evidence="3">The sequence shown here is derived from an EMBL/GenBank/DDBJ whole genome shotgun (WGS) entry which is preliminary data.</text>
</comment>
<sequence>MKRVLSIVVVLLSLRAAAQPAYPAQQPVPNLKTLEYFVDKDPGFGNGHPIPLSASTNLSSLQFQADLTGVAPGFHRLYVRTLDTDNKWSLHNWTFFDNYVLPPYPAASSTFNITAVEYYFDNDPGYGNATPLPLPPSNDQVTKPLVVNVSGLSPGVHKIFIRAKDENGKWSLVNFGQFDNTAAVPYPSAPAQAPPIGEMEYYIDTDPGFGNGNKITFTAGTDITNFSVDIPLSGVSQGPHTFHIRSRQNPWSLTAFVPFIYSSTLPVTWLYVKGEMKTDKAYIDWATANEEDADKFIVEHSTDGRQFVTAGEVKAAGNSSTTKKYQFIHSSPARGMNYYRIKQIDKNGTFTYSKALHLLYHPDRKELLVAPNPATDQVYVISGSGRNVTRAEMFDMSGKQVFTKQLNAGQQVYSLDISSVQKGIYLLKLYDDTGVTTQRIMKQ</sequence>
<dbReference type="InterPro" id="IPR026444">
    <property type="entry name" value="Secre_tail"/>
</dbReference>
<reference evidence="3" key="1">
    <citation type="submission" date="2022-01" db="EMBL/GenBank/DDBJ databases">
        <authorList>
            <person name="Jo J.-H."/>
            <person name="Im W.-T."/>
        </authorList>
    </citation>
    <scope>NUCLEOTIDE SEQUENCE</scope>
    <source>
        <strain evidence="3">NA20</strain>
    </source>
</reference>
<keyword evidence="1" id="KW-0732">Signal</keyword>
<organism evidence="3 4">
    <name type="scientific">Terrimonas ginsenosidimutans</name>
    <dbReference type="NCBI Taxonomy" id="2908004"/>
    <lineage>
        <taxon>Bacteria</taxon>
        <taxon>Pseudomonadati</taxon>
        <taxon>Bacteroidota</taxon>
        <taxon>Chitinophagia</taxon>
        <taxon>Chitinophagales</taxon>
        <taxon>Chitinophagaceae</taxon>
        <taxon>Terrimonas</taxon>
    </lineage>
</organism>
<evidence type="ECO:0000259" key="2">
    <source>
        <dbReference type="Pfam" id="PF18962"/>
    </source>
</evidence>
<evidence type="ECO:0000256" key="1">
    <source>
        <dbReference type="SAM" id="SignalP"/>
    </source>
</evidence>
<evidence type="ECO:0000313" key="3">
    <source>
        <dbReference type="EMBL" id="MCG2615855.1"/>
    </source>
</evidence>
<evidence type="ECO:0000313" key="4">
    <source>
        <dbReference type="Proteomes" id="UP001165367"/>
    </source>
</evidence>
<dbReference type="Pfam" id="PF18962">
    <property type="entry name" value="Por_Secre_tail"/>
    <property type="match status" value="1"/>
</dbReference>
<dbReference type="NCBIfam" id="TIGR04183">
    <property type="entry name" value="Por_Secre_tail"/>
    <property type="match status" value="1"/>
</dbReference>
<gene>
    <name evidence="3" type="ORF">LZZ85_16285</name>
</gene>
<protein>
    <submittedName>
        <fullName evidence="3">T9SS type A sorting domain-containing protein</fullName>
    </submittedName>
</protein>
<feature type="domain" description="Secretion system C-terminal sorting" evidence="2">
    <location>
        <begin position="371"/>
        <end position="440"/>
    </location>
</feature>
<name>A0ABS9KU80_9BACT</name>
<proteinExistence type="predicted"/>
<feature type="signal peptide" evidence="1">
    <location>
        <begin position="1"/>
        <end position="18"/>
    </location>
</feature>
<dbReference type="EMBL" id="JAKLTR010000010">
    <property type="protein sequence ID" value="MCG2615855.1"/>
    <property type="molecule type" value="Genomic_DNA"/>
</dbReference>